<comment type="similarity">
    <text evidence="1 5">Belongs to the 5-formyltetrahydrofolate cyclo-ligase family.</text>
</comment>
<name>A0A3L7ACM9_9MICO</name>
<keyword evidence="3 4" id="KW-0067">ATP-binding</keyword>
<evidence type="ECO:0000256" key="2">
    <source>
        <dbReference type="ARBA" id="ARBA00022741"/>
    </source>
</evidence>
<dbReference type="NCBIfam" id="TIGR02727">
    <property type="entry name" value="MTHFS_bact"/>
    <property type="match status" value="1"/>
</dbReference>
<dbReference type="Pfam" id="PF01812">
    <property type="entry name" value="5-FTHF_cyc-lig"/>
    <property type="match status" value="1"/>
</dbReference>
<comment type="catalytic activity">
    <reaction evidence="5">
        <text>(6S)-5-formyl-5,6,7,8-tetrahydrofolate + ATP = (6R)-5,10-methenyltetrahydrofolate + ADP + phosphate</text>
        <dbReference type="Rhea" id="RHEA:10488"/>
        <dbReference type="ChEBI" id="CHEBI:30616"/>
        <dbReference type="ChEBI" id="CHEBI:43474"/>
        <dbReference type="ChEBI" id="CHEBI:57455"/>
        <dbReference type="ChEBI" id="CHEBI:57457"/>
        <dbReference type="ChEBI" id="CHEBI:456216"/>
        <dbReference type="EC" id="6.3.3.2"/>
    </reaction>
</comment>
<dbReference type="AlphaFoldDB" id="A0A3L7ACM9"/>
<protein>
    <recommendedName>
        <fullName evidence="5">5-formyltetrahydrofolate cyclo-ligase</fullName>
        <ecNumber evidence="5">6.3.3.2</ecNumber>
    </recommendedName>
</protein>
<comment type="cofactor">
    <cofactor evidence="5">
        <name>Mg(2+)</name>
        <dbReference type="ChEBI" id="CHEBI:18420"/>
    </cofactor>
</comment>
<evidence type="ECO:0000313" key="7">
    <source>
        <dbReference type="Proteomes" id="UP000272503"/>
    </source>
</evidence>
<evidence type="ECO:0000256" key="1">
    <source>
        <dbReference type="ARBA" id="ARBA00010638"/>
    </source>
</evidence>
<keyword evidence="6" id="KW-0436">Ligase</keyword>
<feature type="binding site" evidence="4">
    <location>
        <position position="55"/>
    </location>
    <ligand>
        <name>substrate</name>
    </ligand>
</feature>
<evidence type="ECO:0000256" key="3">
    <source>
        <dbReference type="ARBA" id="ARBA00022840"/>
    </source>
</evidence>
<feature type="binding site" evidence="4">
    <location>
        <begin position="9"/>
        <end position="13"/>
    </location>
    <ligand>
        <name>ATP</name>
        <dbReference type="ChEBI" id="CHEBI:30616"/>
    </ligand>
</feature>
<dbReference type="Proteomes" id="UP000272503">
    <property type="component" value="Unassembled WGS sequence"/>
</dbReference>
<dbReference type="InterPro" id="IPR037171">
    <property type="entry name" value="NagB/RpiA_transferase-like"/>
</dbReference>
<evidence type="ECO:0000256" key="5">
    <source>
        <dbReference type="RuleBase" id="RU361279"/>
    </source>
</evidence>
<feature type="binding site" evidence="4">
    <location>
        <position position="60"/>
    </location>
    <ligand>
        <name>substrate</name>
    </ligand>
</feature>
<dbReference type="SUPFAM" id="SSF100950">
    <property type="entry name" value="NagB/RpiA/CoA transferase-like"/>
    <property type="match status" value="1"/>
</dbReference>
<dbReference type="PANTHER" id="PTHR23407">
    <property type="entry name" value="ATPASE INHIBITOR/5-FORMYLTETRAHYDROFOLATE CYCLO-LIGASE"/>
    <property type="match status" value="1"/>
</dbReference>
<sequence>MSSSVDHQKRALRAELRERRRNLTSTELENTTVGLTEHLQELVTRSGATSIACYLSRPSEPNTRPFLNWALERGIRILFPISREDGLLDWTVGETGEESAGLFGINEPIGELLGPIAINDVDLIIVPAAAIDQTGMRLGWGRGYFDKTLGSMERCPPVYAVIYDSELRDSVPQEIHDRPVNGVVTPTRIAELGK</sequence>
<dbReference type="GO" id="GO:0009396">
    <property type="term" value="P:folic acid-containing compound biosynthetic process"/>
    <property type="evidence" value="ECO:0007669"/>
    <property type="project" value="TreeGrafter"/>
</dbReference>
<accession>A0A3L7ACM9</accession>
<dbReference type="PANTHER" id="PTHR23407:SF1">
    <property type="entry name" value="5-FORMYLTETRAHYDROFOLATE CYCLO-LIGASE"/>
    <property type="match status" value="1"/>
</dbReference>
<organism evidence="6 7">
    <name type="scientific">Mycetocola tolaasinivorans</name>
    <dbReference type="NCBI Taxonomy" id="76635"/>
    <lineage>
        <taxon>Bacteria</taxon>
        <taxon>Bacillati</taxon>
        <taxon>Actinomycetota</taxon>
        <taxon>Actinomycetes</taxon>
        <taxon>Micrococcales</taxon>
        <taxon>Microbacteriaceae</taxon>
        <taxon>Mycetocola</taxon>
    </lineage>
</organism>
<evidence type="ECO:0000256" key="4">
    <source>
        <dbReference type="PIRSR" id="PIRSR006806-1"/>
    </source>
</evidence>
<keyword evidence="7" id="KW-1185">Reference proteome</keyword>
<dbReference type="GO" id="GO:0030272">
    <property type="term" value="F:5-formyltetrahydrofolate cyclo-ligase activity"/>
    <property type="evidence" value="ECO:0007669"/>
    <property type="project" value="UniProtKB-EC"/>
</dbReference>
<dbReference type="EC" id="6.3.3.2" evidence="5"/>
<dbReference type="InterPro" id="IPR002698">
    <property type="entry name" value="FTHF_cligase"/>
</dbReference>
<dbReference type="RefSeq" id="WP_121647470.1">
    <property type="nucleotide sequence ID" value="NZ_RCUX01000002.1"/>
</dbReference>
<dbReference type="GO" id="GO:0035999">
    <property type="term" value="P:tetrahydrofolate interconversion"/>
    <property type="evidence" value="ECO:0007669"/>
    <property type="project" value="TreeGrafter"/>
</dbReference>
<evidence type="ECO:0000313" key="6">
    <source>
        <dbReference type="EMBL" id="RLP77488.1"/>
    </source>
</evidence>
<comment type="caution">
    <text evidence="6">The sequence shown here is derived from an EMBL/GenBank/DDBJ whole genome shotgun (WGS) entry which is preliminary data.</text>
</comment>
<dbReference type="InterPro" id="IPR024185">
    <property type="entry name" value="FTHF_cligase-like_sf"/>
</dbReference>
<keyword evidence="5" id="KW-0479">Metal-binding</keyword>
<gene>
    <name evidence="6" type="ORF">D9V32_03305</name>
</gene>
<dbReference type="GO" id="GO:0005524">
    <property type="term" value="F:ATP binding"/>
    <property type="evidence" value="ECO:0007669"/>
    <property type="project" value="UniProtKB-KW"/>
</dbReference>
<dbReference type="GO" id="GO:0046872">
    <property type="term" value="F:metal ion binding"/>
    <property type="evidence" value="ECO:0007669"/>
    <property type="project" value="UniProtKB-KW"/>
</dbReference>
<keyword evidence="5" id="KW-0460">Magnesium</keyword>
<keyword evidence="2 4" id="KW-0547">Nucleotide-binding</keyword>
<reference evidence="6 7" key="1">
    <citation type="submission" date="2018-10" db="EMBL/GenBank/DDBJ databases">
        <authorList>
            <person name="Li J."/>
        </authorList>
    </citation>
    <scope>NUCLEOTIDE SEQUENCE [LARGE SCALE GENOMIC DNA]</scope>
    <source>
        <strain evidence="6 7">IF 016277</strain>
    </source>
</reference>
<dbReference type="PIRSF" id="PIRSF006806">
    <property type="entry name" value="FTHF_cligase"/>
    <property type="match status" value="1"/>
</dbReference>
<dbReference type="EMBL" id="RCUX01000002">
    <property type="protein sequence ID" value="RLP77488.1"/>
    <property type="molecule type" value="Genomic_DNA"/>
</dbReference>
<proteinExistence type="inferred from homology"/>
<dbReference type="OrthoDB" id="3242798at2"/>
<dbReference type="Gene3D" id="3.40.50.10420">
    <property type="entry name" value="NagB/RpiA/CoA transferase-like"/>
    <property type="match status" value="1"/>
</dbReference>